<protein>
    <recommendedName>
        <fullName evidence="1">Protein kinase domain-containing protein</fullName>
    </recommendedName>
</protein>
<dbReference type="STRING" id="154538.A0A1M2VJ63"/>
<dbReference type="AlphaFoldDB" id="A0A1M2VJ63"/>
<dbReference type="GO" id="GO:0004672">
    <property type="term" value="F:protein kinase activity"/>
    <property type="evidence" value="ECO:0007669"/>
    <property type="project" value="InterPro"/>
</dbReference>
<feature type="non-terminal residue" evidence="2">
    <location>
        <position position="1"/>
    </location>
</feature>
<dbReference type="PROSITE" id="PS50011">
    <property type="entry name" value="PROTEIN_KINASE_DOM"/>
    <property type="match status" value="1"/>
</dbReference>
<evidence type="ECO:0000313" key="4">
    <source>
        <dbReference type="Proteomes" id="UP000184267"/>
    </source>
</evidence>
<evidence type="ECO:0000259" key="1">
    <source>
        <dbReference type="PROSITE" id="PS50011"/>
    </source>
</evidence>
<dbReference type="EMBL" id="MNAD01001151">
    <property type="protein sequence ID" value="OJT07642.1"/>
    <property type="molecule type" value="Genomic_DNA"/>
</dbReference>
<proteinExistence type="predicted"/>
<name>A0A1M2VJ63_TRAPU</name>
<dbReference type="InterPro" id="IPR000719">
    <property type="entry name" value="Prot_kinase_dom"/>
</dbReference>
<organism evidence="2 4">
    <name type="scientific">Trametes pubescens</name>
    <name type="common">White-rot fungus</name>
    <dbReference type="NCBI Taxonomy" id="154538"/>
    <lineage>
        <taxon>Eukaryota</taxon>
        <taxon>Fungi</taxon>
        <taxon>Dikarya</taxon>
        <taxon>Basidiomycota</taxon>
        <taxon>Agaricomycotina</taxon>
        <taxon>Agaricomycetes</taxon>
        <taxon>Polyporales</taxon>
        <taxon>Polyporaceae</taxon>
        <taxon>Trametes</taxon>
    </lineage>
</organism>
<reference evidence="2 4" key="1">
    <citation type="submission" date="2016-10" db="EMBL/GenBank/DDBJ databases">
        <title>Genome sequence of the basidiomycete white-rot fungus Trametes pubescens.</title>
        <authorList>
            <person name="Makela M.R."/>
            <person name="Granchi Z."/>
            <person name="Peng M."/>
            <person name="De Vries R.P."/>
            <person name="Grigoriev I."/>
            <person name="Riley R."/>
            <person name="Hilden K."/>
        </authorList>
    </citation>
    <scope>NUCLEOTIDE SEQUENCE [LARGE SCALE GENOMIC DNA]</scope>
    <source>
        <strain evidence="2 4">FBCC735</strain>
    </source>
</reference>
<sequence length="311" mass="35950">LGFDTVFDMVMAREDRLKDMEPFWEGYRSHFAALGINLGSMLKRDLWALPQWEAASSAQHPFASCCAHEKLDEHVPYDLMSRSLLRRMAYAQDTRRRDLVIKLTDKGSMEYNIYRRLAQSNTLYDSREFAGVLSPTAVLDSPYQFAFIVMPMWGIKVRPQEFETLREVMTFIRHTLSGLAYLHHHRIAHRDIDKTNIMVNWYCTRSETDACAERLREHCRSPSVAYALFDFDLSIQLPPETPLDSCRRPAEEALQGKQLLQPGDVYQGERHYNPFAFDVACLGRLYLAWFKVQMTVASVSLMFADGPCRTA</sequence>
<evidence type="ECO:0000313" key="3">
    <source>
        <dbReference type="EMBL" id="OJT07642.1"/>
    </source>
</evidence>
<dbReference type="GO" id="GO:0005524">
    <property type="term" value="F:ATP binding"/>
    <property type="evidence" value="ECO:0007669"/>
    <property type="project" value="InterPro"/>
</dbReference>
<evidence type="ECO:0000313" key="2">
    <source>
        <dbReference type="EMBL" id="OJT07641.1"/>
    </source>
</evidence>
<dbReference type="EMBL" id="MNAD01001152">
    <property type="protein sequence ID" value="OJT07641.1"/>
    <property type="molecule type" value="Genomic_DNA"/>
</dbReference>
<comment type="caution">
    <text evidence="2">The sequence shown here is derived from an EMBL/GenBank/DDBJ whole genome shotgun (WGS) entry which is preliminary data.</text>
</comment>
<dbReference type="OrthoDB" id="2722301at2759"/>
<dbReference type="Proteomes" id="UP000184267">
    <property type="component" value="Unassembled WGS sequence"/>
</dbReference>
<keyword evidence="4" id="KW-1185">Reference proteome</keyword>
<gene>
    <name evidence="3" type="ORF">TRAPUB_1489</name>
    <name evidence="2" type="ORF">TRAPUB_1490</name>
</gene>
<feature type="domain" description="Protein kinase" evidence="1">
    <location>
        <begin position="1"/>
        <end position="311"/>
    </location>
</feature>
<dbReference type="Gene3D" id="1.10.510.10">
    <property type="entry name" value="Transferase(Phosphotransferase) domain 1"/>
    <property type="match status" value="1"/>
</dbReference>
<dbReference type="InterPro" id="IPR011009">
    <property type="entry name" value="Kinase-like_dom_sf"/>
</dbReference>
<dbReference type="SUPFAM" id="SSF56112">
    <property type="entry name" value="Protein kinase-like (PK-like)"/>
    <property type="match status" value="1"/>
</dbReference>
<accession>A0A1M2VJ63</accession>